<evidence type="ECO:0000313" key="1">
    <source>
        <dbReference type="EMBL" id="ATS92965.1"/>
    </source>
</evidence>
<reference evidence="1 2" key="1">
    <citation type="submission" date="2017-09" db="EMBL/GenBank/DDBJ databases">
        <authorList>
            <person name="Pradhan P."/>
            <person name="Aluri L.S."/>
            <person name="Anandarajan D."/>
            <person name="Beiriger J.C."/>
            <person name="Bethamcharla R."/>
            <person name="Betini N."/>
            <person name="Bhatt S.D."/>
            <person name="Chengalvala S."/>
            <person name="Cox N.E."/>
            <person name="Delvadia B.P."/>
            <person name="Desai A.S."/>
            <person name="Devaney A.M."/>
            <person name="Doyle B.K."/>
            <person name="Edgerton A.O."/>
            <person name="Erlich M.C."/>
            <person name="Fitzpatrick K.C."/>
            <person name="Gajjar E.A."/>
            <person name="Ganguly A."/>
            <person name="Gill R.S."/>
            <person name="Goldman M.G."/>
            <person name="Good P.M."/>
            <person name="Gupta N."/>
            <person name="Haddad L.M."/>
            <person name="Han E.J."/>
            <person name="Jain S."/>
            <person name="Jiang A."/>
            <person name="Jurgielewicz A.D."/>
            <person name="Kainth D.K."/>
            <person name="Karam J.M."/>
            <person name="Kodavatiganti M."/>
            <person name="Kriete S.J."/>
            <person name="MacDonald C.E."/>
            <person name="Maret J.P."/>
            <person name="Mathew A.E."/>
            <person name="Nako S."/>
            <person name="Natrajan M."/>
            <person name="Nishu N.M."/>
            <person name="Parikh A."/>
            <person name="Patel N."/>
            <person name="Patel P.D."/>
            <person name="Patel S."/>
            <person name="Patra K."/>
            <person name="Pumpuckdee D."/>
            <person name="Rai K."/>
            <person name="Ramanathan A."/>
            <person name="Sarkar A."/>
            <person name="Schaffer B.L."/>
            <person name="Shah P."/>
            <person name="Tata R.K."/>
            <person name="Tawfik A.H."/>
            <person name="Thuremella B.T."/>
            <person name="Toma J."/>
            <person name="Tran T.L."/>
            <person name="Veera S."/>
            <person name="Vemulapalli V.K."/>
            <person name="Vidas T.V."/>
            <person name="Vieira K.S."/>
            <person name="Vijayakumar G."/>
            <person name="Walor T.A."/>
            <person name="White C.R."/>
            <person name="Wong B.M."/>
            <person name="Zhao Sl."/>
            <person name="McDonald M.T."/>
            <person name="Dalia R."/>
            <person name="Little J.L."/>
            <person name="Gurney S.M.R."/>
            <person name="Bollivar D.W."/>
            <person name="Garlena R.A."/>
            <person name="Russell D.A."/>
            <person name="Pope W.H."/>
            <person name="Jacobs-Sera D."/>
            <person name="Hendrix R.W."/>
            <person name="Hatfull G.F."/>
        </authorList>
    </citation>
    <scope>NUCLEOTIDE SEQUENCE [LARGE SCALE GENOMIC DNA]</scope>
</reference>
<sequence>MSKLIYTHGQGGGTLIEVYGPDFEGELEFEVTRRFDQDAFFWLPAEELYEALKEALGK</sequence>
<name>A0A2D2W450_9CAUD</name>
<dbReference type="EMBL" id="MF919534">
    <property type="protein sequence ID" value="ATS92965.1"/>
    <property type="molecule type" value="Genomic_DNA"/>
</dbReference>
<accession>A0A2D2W450</accession>
<protein>
    <submittedName>
        <fullName evidence="1">Uncharacterized protein</fullName>
    </submittedName>
</protein>
<gene>
    <name evidence="1" type="ORF">SEA_SUPERPHIKIMAN_124</name>
</gene>
<organism evidence="1 2">
    <name type="scientific">Mycobacterium phage Superphikiman</name>
    <dbReference type="NCBI Taxonomy" id="2041551"/>
    <lineage>
        <taxon>Viruses</taxon>
        <taxon>Duplodnaviria</taxon>
        <taxon>Heunggongvirae</taxon>
        <taxon>Uroviricota</taxon>
        <taxon>Caudoviricetes</taxon>
        <taxon>Omegavirus</taxon>
        <taxon>Omegavirus courthouse</taxon>
    </lineage>
</organism>
<dbReference type="Proteomes" id="UP000240916">
    <property type="component" value="Segment"/>
</dbReference>
<proteinExistence type="predicted"/>
<evidence type="ECO:0000313" key="2">
    <source>
        <dbReference type="Proteomes" id="UP000240916"/>
    </source>
</evidence>